<feature type="region of interest" description="Disordered" evidence="11">
    <location>
        <begin position="587"/>
        <end position="606"/>
    </location>
</feature>
<dbReference type="InParanoid" id="F1A133"/>
<feature type="compositionally biased region" description="Acidic residues" evidence="11">
    <location>
        <begin position="469"/>
        <end position="512"/>
    </location>
</feature>
<proteinExistence type="inferred from homology"/>
<evidence type="ECO:0000256" key="2">
    <source>
        <dbReference type="ARBA" id="ARBA00022517"/>
    </source>
</evidence>
<dbReference type="GeneID" id="10511231"/>
<keyword evidence="2" id="KW-0690">Ribosome biogenesis</keyword>
<evidence type="ECO:0000256" key="4">
    <source>
        <dbReference type="ARBA" id="ARBA00022741"/>
    </source>
</evidence>
<keyword evidence="6" id="KW-0067">ATP-binding</keyword>
<reference evidence="14" key="1">
    <citation type="journal article" date="2011" name="Genome Biol.">
        <title>Comparative genomics of the social amoebae Dictyostelium discoideum and Dictyostelium purpureum.</title>
        <authorList>
            <consortium name="US DOE Joint Genome Institute (JGI-PGF)"/>
            <person name="Sucgang R."/>
            <person name="Kuo A."/>
            <person name="Tian X."/>
            <person name="Salerno W."/>
            <person name="Parikh A."/>
            <person name="Feasley C.L."/>
            <person name="Dalin E."/>
            <person name="Tu H."/>
            <person name="Huang E."/>
            <person name="Barry K."/>
            <person name="Lindquist E."/>
            <person name="Shapiro H."/>
            <person name="Bruce D."/>
            <person name="Schmutz J."/>
            <person name="Salamov A."/>
            <person name="Fey P."/>
            <person name="Gaudet P."/>
            <person name="Anjard C."/>
            <person name="Babu M.M."/>
            <person name="Basu S."/>
            <person name="Bushmanova Y."/>
            <person name="van der Wel H."/>
            <person name="Katoh-Kurasawa M."/>
            <person name="Dinh C."/>
            <person name="Coutinho P.M."/>
            <person name="Saito T."/>
            <person name="Elias M."/>
            <person name="Schaap P."/>
            <person name="Kay R.R."/>
            <person name="Henrissat B."/>
            <person name="Eichinger L."/>
            <person name="Rivero F."/>
            <person name="Putnam N.H."/>
            <person name="West C.M."/>
            <person name="Loomis W.F."/>
            <person name="Chisholm R.L."/>
            <person name="Shaulsky G."/>
            <person name="Strassmann J.E."/>
            <person name="Queller D.C."/>
            <person name="Kuspa A."/>
            <person name="Grigoriev I.V."/>
        </authorList>
    </citation>
    <scope>NUCLEOTIDE SEQUENCE [LARGE SCALE GENOMIC DNA]</scope>
    <source>
        <strain evidence="14">QSDP1</strain>
    </source>
</reference>
<dbReference type="PANTHER" id="PTHR12858">
    <property type="entry name" value="RIBOSOME BIOGENESIS PROTEIN"/>
    <property type="match status" value="1"/>
</dbReference>
<dbReference type="GO" id="GO:0005524">
    <property type="term" value="F:ATP binding"/>
    <property type="evidence" value="ECO:0007669"/>
    <property type="project" value="UniProtKB-KW"/>
</dbReference>
<dbReference type="VEuPathDB" id="AmoebaDB:DICPUDRAFT_158216"/>
<dbReference type="STRING" id="5786.F1A133"/>
<dbReference type="InterPro" id="IPR007034">
    <property type="entry name" value="BMS1_TSR1_C"/>
</dbReference>
<evidence type="ECO:0000256" key="6">
    <source>
        <dbReference type="ARBA" id="ARBA00022840"/>
    </source>
</evidence>
<dbReference type="Pfam" id="PF04950">
    <property type="entry name" value="RIBIOP_C"/>
    <property type="match status" value="1"/>
</dbReference>
<feature type="region of interest" description="Disordered" evidence="11">
    <location>
        <begin position="663"/>
        <end position="741"/>
    </location>
</feature>
<dbReference type="InterPro" id="IPR037875">
    <property type="entry name" value="Bms1_N"/>
</dbReference>
<evidence type="ECO:0000313" key="14">
    <source>
        <dbReference type="Proteomes" id="UP000001064"/>
    </source>
</evidence>
<dbReference type="KEGG" id="dpp:DICPUDRAFT_158216"/>
<feature type="compositionally biased region" description="Basic and acidic residues" evidence="11">
    <location>
        <begin position="558"/>
        <end position="567"/>
    </location>
</feature>
<sequence>MDISKDTKKVHRVSKAGAKANKKKAAKLKRLEQNEALKGRNPKAFIANTSYASLKQQRRVLDKEQKRINLPVIDRSGTAIETPPYVIAVVGPPQCGKTTLIRSLIKNYTRHSINEVKGPITIVAGKKRRLTFIECNNDLNSMIDTAKVADLVLLLIDASYGFEMETFEFLNILKTHGFPKVIGVLTHLDGFKNNKKLKKTKKKFKDRFWTEIYEGAKLFYLSGVIHGKYPKVEIHNLARFISVANFVPLTWRNTHPYVYVDRFEDTTDPEVLRNNKKADRNICLYGYVRGTYLKPHMKVHIPGSGDYIMKSITSMPDPCPLPQERKKTLNEKERLIYAPMCDIGNSIIFDKDAVYINIPDNKLAFSKEVDESDEEGEGESMVKKLQNTQFSIDEKMKNSEFSLFSSKPTTIKANNTYTQIEEISDREYYDEPDMPTNGTQKVEVKEDINGRVRRKVKFVDLKKNPTEYNSDDEGDEDDSDAEEEEDEEEEEESRNEIAFDDEDDLQSDEEYYDPQNKGGNDEDEDDEEDEDEEEDEEEDDDDEEEDEEEEEYDEETGESAKWKEKMKPNFTISNNPVNLTKLIYGDDLSNVNNKNSKKGNDQDDDDFFTVRKGGFSSLKLSSDKGSAKDALDSAKYIHSTHDLKSEEIKELLKKKFVSKGELESVGAVGKNDSGDGEDQVLFGDFEDLETGKVYEAGSTQPKDSDEEDSDDEDKEKGSDDDEESSDVEKEREKNKSKKQKQIEKINAKFEEGEKDYEGELNAEARRQREINEKEFEQDDQFYRTKYEGFPIGVYVRVEFEKIPCEFSEYFDPRYPVVVGGLLSNEENLGMINVNIKKHRWHKKILKSNDPLIVSVGWRRFQTMVLYSTKDINGRNRMLKYTPEHMHCHASFYGPLTPPGTAFAAFTNSNNNQASFRVSATGTVLDLDSSIDVVKKLKLIGHPDKILKKTCFVNGMFTSRLEVAKFVGATIRTVSGIRGTIKKPLSHPEGAFRATFEDKLIPSDIVFLRTWYTVTPTKYYNPVTSLLQEKKTSWQGMKTVGQLRYENNLSAPVKKDSSYEGLKVEREQKSFKQLKIPTKLQSQLPFEAKPKQRVIKNQDDILLSSRVNIVEPHEQQVADLMKRLQTIKDKKIEKEQQRRESRAVETKKKQDKLDVEREKRQKQEKKRKSKLEALGKIKKKSKMG</sequence>
<dbReference type="PROSITE" id="PS51714">
    <property type="entry name" value="G_BMS1"/>
    <property type="match status" value="1"/>
</dbReference>
<dbReference type="SUPFAM" id="SSF52540">
    <property type="entry name" value="P-loop containing nucleoside triphosphate hydrolases"/>
    <property type="match status" value="1"/>
</dbReference>
<dbReference type="OMA" id="KLHVPMV"/>
<dbReference type="SMART" id="SM01362">
    <property type="entry name" value="DUF663"/>
    <property type="match status" value="1"/>
</dbReference>
<dbReference type="GO" id="GO:0032040">
    <property type="term" value="C:small-subunit processome"/>
    <property type="evidence" value="ECO:0007669"/>
    <property type="project" value="UniProtKB-ARBA"/>
</dbReference>
<comment type="subcellular location">
    <subcellularLocation>
        <location evidence="1">Nucleus</location>
        <location evidence="1">Nucleolus</location>
    </subcellularLocation>
</comment>
<protein>
    <recommendedName>
        <fullName evidence="12">Bms1-type G domain-containing protein</fullName>
    </recommendedName>
</protein>
<feature type="compositionally biased region" description="Acidic residues" evidence="11">
    <location>
        <begin position="674"/>
        <end position="688"/>
    </location>
</feature>
<evidence type="ECO:0000256" key="10">
    <source>
        <dbReference type="ARBA" id="ARBA00061391"/>
    </source>
</evidence>
<dbReference type="FunFam" id="3.40.50.300:FF:000105">
    <property type="entry name" value="BMS1 ribosome biogenesis factor"/>
    <property type="match status" value="1"/>
</dbReference>
<feature type="compositionally biased region" description="Basic and acidic residues" evidence="11">
    <location>
        <begin position="1131"/>
        <end position="1160"/>
    </location>
</feature>
<dbReference type="EMBL" id="GL871359">
    <property type="protein sequence ID" value="EGC30096.1"/>
    <property type="molecule type" value="Genomic_DNA"/>
</dbReference>
<evidence type="ECO:0000256" key="1">
    <source>
        <dbReference type="ARBA" id="ARBA00004604"/>
    </source>
</evidence>
<keyword evidence="14" id="KW-1185">Reference proteome</keyword>
<comment type="similarity">
    <text evidence="10">Belongs to the TRAFAC class translation factor GTPase superfamily. Bms1-like GTPase family. BMS1 subfamily.</text>
</comment>
<dbReference type="GO" id="GO:0000462">
    <property type="term" value="P:maturation of SSU-rRNA from tricistronic rRNA transcript (SSU-rRNA, 5.8S rRNA, LSU-rRNA)"/>
    <property type="evidence" value="ECO:0000318"/>
    <property type="project" value="GO_Central"/>
</dbReference>
<evidence type="ECO:0000256" key="8">
    <source>
        <dbReference type="ARBA" id="ARBA00023242"/>
    </source>
</evidence>
<dbReference type="CDD" id="cd01882">
    <property type="entry name" value="BMS1"/>
    <property type="match status" value="1"/>
</dbReference>
<evidence type="ECO:0000259" key="12">
    <source>
        <dbReference type="PROSITE" id="PS51714"/>
    </source>
</evidence>
<feature type="region of interest" description="Disordered" evidence="11">
    <location>
        <begin position="1131"/>
        <end position="1183"/>
    </location>
</feature>
<dbReference type="GO" id="GO:0005654">
    <property type="term" value="C:nucleoplasm"/>
    <property type="evidence" value="ECO:0007669"/>
    <property type="project" value="UniProtKB-ARBA"/>
</dbReference>
<dbReference type="PANTHER" id="PTHR12858:SF2">
    <property type="entry name" value="RIBOSOME BIOGENESIS PROTEIN BMS1 HOMOLOG"/>
    <property type="match status" value="1"/>
</dbReference>
<keyword evidence="8" id="KW-0539">Nucleus</keyword>
<dbReference type="Proteomes" id="UP000001064">
    <property type="component" value="Unassembled WGS sequence"/>
</dbReference>
<feature type="region of interest" description="Disordered" evidence="11">
    <location>
        <begin position="1"/>
        <end position="34"/>
    </location>
</feature>
<keyword evidence="5" id="KW-0378">Hydrolase</keyword>
<accession>F1A133</accession>
<dbReference type="SMART" id="SM00785">
    <property type="entry name" value="AARP2CN"/>
    <property type="match status" value="1"/>
</dbReference>
<evidence type="ECO:0000313" key="13">
    <source>
        <dbReference type="EMBL" id="EGC30096.1"/>
    </source>
</evidence>
<evidence type="ECO:0000256" key="3">
    <source>
        <dbReference type="ARBA" id="ARBA00022553"/>
    </source>
</evidence>
<gene>
    <name evidence="13" type="ORF">DICPUDRAFT_158216</name>
</gene>
<keyword evidence="7" id="KW-0342">GTP-binding</keyword>
<dbReference type="InterPro" id="IPR030387">
    <property type="entry name" value="G_Bms1/Tsr1_dom"/>
</dbReference>
<dbReference type="FunCoup" id="F1A133">
    <property type="interactions" value="1241"/>
</dbReference>
<evidence type="ECO:0000256" key="11">
    <source>
        <dbReference type="SAM" id="MobiDB-lite"/>
    </source>
</evidence>
<organism evidence="13 14">
    <name type="scientific">Dictyostelium purpureum</name>
    <name type="common">Slime mold</name>
    <dbReference type="NCBI Taxonomy" id="5786"/>
    <lineage>
        <taxon>Eukaryota</taxon>
        <taxon>Amoebozoa</taxon>
        <taxon>Evosea</taxon>
        <taxon>Eumycetozoa</taxon>
        <taxon>Dictyostelia</taxon>
        <taxon>Dictyosteliales</taxon>
        <taxon>Dictyosteliaceae</taxon>
        <taxon>Dictyostelium</taxon>
    </lineage>
</organism>
<dbReference type="RefSeq" id="XP_003293383.1">
    <property type="nucleotide sequence ID" value="XM_003293335.1"/>
</dbReference>
<feature type="compositionally biased region" description="Acidic residues" evidence="11">
    <location>
        <begin position="521"/>
        <end position="557"/>
    </location>
</feature>
<dbReference type="OrthoDB" id="10260897at2759"/>
<dbReference type="Gene3D" id="3.40.50.300">
    <property type="entry name" value="P-loop containing nucleotide triphosphate hydrolases"/>
    <property type="match status" value="1"/>
</dbReference>
<dbReference type="InterPro" id="IPR039761">
    <property type="entry name" value="Bms1/Tsr1"/>
</dbReference>
<comment type="catalytic activity">
    <reaction evidence="9">
        <text>GTP + H2O = GDP + phosphate + H(+)</text>
        <dbReference type="Rhea" id="RHEA:19669"/>
        <dbReference type="ChEBI" id="CHEBI:15377"/>
        <dbReference type="ChEBI" id="CHEBI:15378"/>
        <dbReference type="ChEBI" id="CHEBI:37565"/>
        <dbReference type="ChEBI" id="CHEBI:43474"/>
        <dbReference type="ChEBI" id="CHEBI:58189"/>
    </reaction>
    <physiologicalReaction direction="left-to-right" evidence="9">
        <dbReference type="Rhea" id="RHEA:19670"/>
    </physiologicalReaction>
</comment>
<dbReference type="GO" id="GO:0034511">
    <property type="term" value="F:U3 snoRNA binding"/>
    <property type="evidence" value="ECO:0000318"/>
    <property type="project" value="GO_Central"/>
</dbReference>
<evidence type="ECO:0000256" key="7">
    <source>
        <dbReference type="ARBA" id="ARBA00023134"/>
    </source>
</evidence>
<evidence type="ECO:0000256" key="9">
    <source>
        <dbReference type="ARBA" id="ARBA00049117"/>
    </source>
</evidence>
<keyword evidence="3" id="KW-0597">Phosphoprotein</keyword>
<feature type="region of interest" description="Disordered" evidence="11">
    <location>
        <begin position="462"/>
        <end position="577"/>
    </location>
</feature>
<feature type="compositionally biased region" description="Basic residues" evidence="11">
    <location>
        <begin position="8"/>
        <end position="28"/>
    </location>
</feature>
<feature type="domain" description="Bms1-type G" evidence="12">
    <location>
        <begin position="83"/>
        <end position="247"/>
    </location>
</feature>
<dbReference type="InterPro" id="IPR027417">
    <property type="entry name" value="P-loop_NTPase"/>
</dbReference>
<dbReference type="AlphaFoldDB" id="F1A133"/>
<feature type="compositionally biased region" description="Acidic residues" evidence="11">
    <location>
        <begin position="704"/>
        <end position="725"/>
    </location>
</feature>
<evidence type="ECO:0000256" key="5">
    <source>
        <dbReference type="ARBA" id="ARBA00022801"/>
    </source>
</evidence>
<dbReference type="GO" id="GO:0000479">
    <property type="term" value="P:endonucleolytic cleavage of tricistronic rRNA transcript (SSU-rRNA, 5.8S rRNA, LSU-rRNA)"/>
    <property type="evidence" value="ECO:0000318"/>
    <property type="project" value="GO_Central"/>
</dbReference>
<dbReference type="eggNOG" id="KOG1951">
    <property type="taxonomic scope" value="Eukaryota"/>
</dbReference>
<dbReference type="Pfam" id="PF08142">
    <property type="entry name" value="AARP2CN"/>
    <property type="match status" value="1"/>
</dbReference>
<name>F1A133_DICPU</name>
<dbReference type="InterPro" id="IPR012948">
    <property type="entry name" value="AARP2CN"/>
</dbReference>
<keyword evidence="4" id="KW-0547">Nucleotide-binding</keyword>
<dbReference type="Pfam" id="PF22298">
    <property type="entry name" value="Tsr1_G-like"/>
    <property type="match status" value="1"/>
</dbReference>
<dbReference type="GO" id="GO:0005525">
    <property type="term" value="F:GTP binding"/>
    <property type="evidence" value="ECO:0000318"/>
    <property type="project" value="GO_Central"/>
</dbReference>
<dbReference type="GO" id="GO:0003924">
    <property type="term" value="F:GTPase activity"/>
    <property type="evidence" value="ECO:0000318"/>
    <property type="project" value="GO_Central"/>
</dbReference>